<dbReference type="InterPro" id="IPR026564">
    <property type="entry name" value="Transcrip_reg_TACO1-like_dom3"/>
</dbReference>
<dbReference type="KEGG" id="mgx:CM1_01995"/>
<dbReference type="HAMAP" id="MF_00693">
    <property type="entry name" value="Transcrip_reg_TACO1"/>
    <property type="match status" value="1"/>
</dbReference>
<dbReference type="FunFam" id="1.10.10.200:FF:000004">
    <property type="entry name" value="Probable transcriptional regulatory protein BSBG_02618"/>
    <property type="match status" value="1"/>
</dbReference>
<dbReference type="GO" id="GO:0005737">
    <property type="term" value="C:cytoplasm"/>
    <property type="evidence" value="ECO:0007669"/>
    <property type="project" value="UniProtKB-SubCell"/>
</dbReference>
<feature type="domain" description="TACO1/YebC-like N-terminal" evidence="8">
    <location>
        <begin position="5"/>
        <end position="69"/>
    </location>
</feature>
<evidence type="ECO:0000256" key="3">
    <source>
        <dbReference type="ARBA" id="ARBA00023015"/>
    </source>
</evidence>
<dbReference type="InterPro" id="IPR017856">
    <property type="entry name" value="Integrase-like_N"/>
</dbReference>
<keyword evidence="2 6" id="KW-0963">Cytoplasm</keyword>
<name>A0ABC7ZJ72_MYCGT</name>
<evidence type="ECO:0000256" key="4">
    <source>
        <dbReference type="ARBA" id="ARBA00023125"/>
    </source>
</evidence>
<protein>
    <recommendedName>
        <fullName evidence="6">Probable transcriptional regulatory protein CM1_01995</fullName>
    </recommendedName>
</protein>
<dbReference type="PANTHER" id="PTHR12532">
    <property type="entry name" value="TRANSLATIONAL ACTIVATOR OF CYTOCHROME C OXIDASE 1"/>
    <property type="match status" value="1"/>
</dbReference>
<evidence type="ECO:0000256" key="2">
    <source>
        <dbReference type="ARBA" id="ARBA00022490"/>
    </source>
</evidence>
<evidence type="ECO:0000256" key="1">
    <source>
        <dbReference type="ARBA" id="ARBA00008724"/>
    </source>
</evidence>
<dbReference type="NCBIfam" id="NF009044">
    <property type="entry name" value="PRK12378.1"/>
    <property type="match status" value="1"/>
</dbReference>
<feature type="domain" description="TACO1/YebC-like second and third" evidence="7">
    <location>
        <begin position="78"/>
        <end position="234"/>
    </location>
</feature>
<dbReference type="InterPro" id="IPR002876">
    <property type="entry name" value="Transcrip_reg_TACO1-like"/>
</dbReference>
<dbReference type="EMBL" id="CP003772">
    <property type="protein sequence ID" value="AFQ04159.1"/>
    <property type="molecule type" value="Genomic_DNA"/>
</dbReference>
<proteinExistence type="inferred from homology"/>
<organism evidence="9 10">
    <name type="scientific">Mycoplasmoides genitalium M6320</name>
    <dbReference type="NCBI Taxonomy" id="662945"/>
    <lineage>
        <taxon>Bacteria</taxon>
        <taxon>Bacillati</taxon>
        <taxon>Mycoplasmatota</taxon>
        <taxon>Mycoplasmoidales</taxon>
        <taxon>Mycoplasmoidaceae</taxon>
        <taxon>Mycoplasmoides</taxon>
    </lineage>
</organism>
<dbReference type="Gene3D" id="3.30.70.980">
    <property type="match status" value="2"/>
</dbReference>
<dbReference type="SUPFAM" id="SSF75625">
    <property type="entry name" value="YebC-like"/>
    <property type="match status" value="1"/>
</dbReference>
<keyword evidence="4 6" id="KW-0238">DNA-binding</keyword>
<evidence type="ECO:0000259" key="8">
    <source>
        <dbReference type="Pfam" id="PF20772"/>
    </source>
</evidence>
<dbReference type="NCBIfam" id="TIGR01033">
    <property type="entry name" value="YebC/PmpR family DNA-binding transcriptional regulator"/>
    <property type="match status" value="1"/>
</dbReference>
<dbReference type="AlphaFoldDB" id="A0ABC7ZJ72"/>
<dbReference type="Proteomes" id="UP000005254">
    <property type="component" value="Chromosome"/>
</dbReference>
<sequence length="239" mass="26968">MTRKHLIANQTNKKQQTSAKQLQKLAKRIASAVKKGGTNIQSNPHLKVAVDLALAKGLSMDSIKRNIHGSEKDTTKISEFCYEIFGPNGVGIIVFGLTDNPNRLLSSLNGYLAKLKGQLAKPNSVKINFQEEGIIFVNKNNYLKDDLIELLILDNINLIDVDYDEECFEISLHSNSYFHAKELLKKNNFSIVDSEIKLVPLLTVDLDRNQQTLLSRFLNACEEDDDIQFVVHNANPWEE</sequence>
<dbReference type="InterPro" id="IPR048300">
    <property type="entry name" value="TACO1_YebC-like_2nd/3rd_dom"/>
</dbReference>
<comment type="similarity">
    <text evidence="1 6">Belongs to the TACO1 family.</text>
</comment>
<dbReference type="Gene3D" id="1.10.10.200">
    <property type="match status" value="1"/>
</dbReference>
<dbReference type="RefSeq" id="WP_014894474.1">
    <property type="nucleotide sequence ID" value="NC_018497.1"/>
</dbReference>
<evidence type="ECO:0000313" key="10">
    <source>
        <dbReference type="Proteomes" id="UP000005254"/>
    </source>
</evidence>
<gene>
    <name evidence="9" type="ORF">CM1_01995</name>
</gene>
<comment type="subcellular location">
    <subcellularLocation>
        <location evidence="6">Cytoplasm</location>
    </subcellularLocation>
</comment>
<dbReference type="InterPro" id="IPR049083">
    <property type="entry name" value="TACO1_YebC_N"/>
</dbReference>
<accession>A0ABC7ZJ72</accession>
<evidence type="ECO:0000313" key="9">
    <source>
        <dbReference type="EMBL" id="AFQ04159.1"/>
    </source>
</evidence>
<keyword evidence="5 6" id="KW-0804">Transcription</keyword>
<evidence type="ECO:0000256" key="5">
    <source>
        <dbReference type="ARBA" id="ARBA00023163"/>
    </source>
</evidence>
<keyword evidence="3 6" id="KW-0805">Transcription regulation</keyword>
<reference evidence="9 10" key="1">
    <citation type="journal article" date="2012" name="J. Bacteriol.">
        <title>Draft Genome Sequences of Four Axenic Mycoplasma genitalium Strains Isolated from Denmark, Japan, and Australia.</title>
        <authorList>
            <person name="McGowin C.L."/>
            <person name="Ma L."/>
            <person name="Jensen J.S."/>
            <person name="Mancuso M.M."/>
            <person name="Hamasuna R."/>
            <person name="Adegboye D."/>
            <person name="Martin D.H."/>
        </authorList>
    </citation>
    <scope>NUCLEOTIDE SEQUENCE [LARGE SCALE GENOMIC DNA]</scope>
    <source>
        <strain evidence="9 10">M6320</strain>
    </source>
</reference>
<dbReference type="Pfam" id="PF20772">
    <property type="entry name" value="TACO1_YebC_N"/>
    <property type="match status" value="1"/>
</dbReference>
<dbReference type="Pfam" id="PF01709">
    <property type="entry name" value="Transcrip_reg"/>
    <property type="match status" value="1"/>
</dbReference>
<dbReference type="InterPro" id="IPR029072">
    <property type="entry name" value="YebC-like"/>
</dbReference>
<dbReference type="GO" id="GO:0003677">
    <property type="term" value="F:DNA binding"/>
    <property type="evidence" value="ECO:0007669"/>
    <property type="project" value="UniProtKB-UniRule"/>
</dbReference>
<evidence type="ECO:0000256" key="6">
    <source>
        <dbReference type="HAMAP-Rule" id="MF_00693"/>
    </source>
</evidence>
<dbReference type="PANTHER" id="PTHR12532:SF6">
    <property type="entry name" value="TRANSCRIPTIONAL REGULATORY PROTEIN YEBC-RELATED"/>
    <property type="match status" value="1"/>
</dbReference>
<evidence type="ECO:0000259" key="7">
    <source>
        <dbReference type="Pfam" id="PF01709"/>
    </source>
</evidence>
<dbReference type="GO" id="GO:0006355">
    <property type="term" value="P:regulation of DNA-templated transcription"/>
    <property type="evidence" value="ECO:0007669"/>
    <property type="project" value="UniProtKB-UniRule"/>
</dbReference>